<reference evidence="10" key="1">
    <citation type="submission" date="2022-01" db="EMBL/GenBank/DDBJ databases">
        <authorList>
            <person name="King R."/>
        </authorList>
    </citation>
    <scope>NUCLEOTIDE SEQUENCE</scope>
</reference>
<dbReference type="PRINTS" id="PR00463">
    <property type="entry name" value="EP450I"/>
</dbReference>
<protein>
    <recommendedName>
        <fullName evidence="12">Cytochrome P450</fullName>
    </recommendedName>
</protein>
<keyword evidence="3 8" id="KW-0349">Heme</keyword>
<evidence type="ECO:0000256" key="9">
    <source>
        <dbReference type="RuleBase" id="RU000461"/>
    </source>
</evidence>
<dbReference type="InterPro" id="IPR017972">
    <property type="entry name" value="Cyt_P450_CS"/>
</dbReference>
<evidence type="ECO:0000256" key="5">
    <source>
        <dbReference type="ARBA" id="ARBA00023002"/>
    </source>
</evidence>
<dbReference type="SUPFAM" id="SSF48264">
    <property type="entry name" value="Cytochrome P450"/>
    <property type="match status" value="1"/>
</dbReference>
<evidence type="ECO:0000256" key="1">
    <source>
        <dbReference type="ARBA" id="ARBA00001971"/>
    </source>
</evidence>
<keyword evidence="6 8" id="KW-0408">Iron</keyword>
<evidence type="ECO:0000256" key="4">
    <source>
        <dbReference type="ARBA" id="ARBA00022723"/>
    </source>
</evidence>
<organism evidence="10 11">
    <name type="scientific">Chironomus riparius</name>
    <dbReference type="NCBI Taxonomy" id="315576"/>
    <lineage>
        <taxon>Eukaryota</taxon>
        <taxon>Metazoa</taxon>
        <taxon>Ecdysozoa</taxon>
        <taxon>Arthropoda</taxon>
        <taxon>Hexapoda</taxon>
        <taxon>Insecta</taxon>
        <taxon>Pterygota</taxon>
        <taxon>Neoptera</taxon>
        <taxon>Endopterygota</taxon>
        <taxon>Diptera</taxon>
        <taxon>Nematocera</taxon>
        <taxon>Chironomoidea</taxon>
        <taxon>Chironomidae</taxon>
        <taxon>Chironominae</taxon>
        <taxon>Chironomus</taxon>
    </lineage>
</organism>
<dbReference type="Gene3D" id="1.10.630.10">
    <property type="entry name" value="Cytochrome P450"/>
    <property type="match status" value="1"/>
</dbReference>
<dbReference type="PANTHER" id="PTHR24291">
    <property type="entry name" value="CYTOCHROME P450 FAMILY 4"/>
    <property type="match status" value="1"/>
</dbReference>
<dbReference type="InterPro" id="IPR001128">
    <property type="entry name" value="Cyt_P450"/>
</dbReference>
<gene>
    <name evidence="10" type="ORF">CHIRRI_LOCUS10354</name>
</gene>
<feature type="binding site" description="axial binding residue" evidence="8">
    <location>
        <position position="418"/>
    </location>
    <ligand>
        <name>heme</name>
        <dbReference type="ChEBI" id="CHEBI:30413"/>
    </ligand>
    <ligandPart>
        <name>Fe</name>
        <dbReference type="ChEBI" id="CHEBI:18248"/>
    </ligandPart>
</feature>
<keyword evidence="5 9" id="KW-0560">Oxidoreductase</keyword>
<keyword evidence="4 8" id="KW-0479">Metal-binding</keyword>
<evidence type="ECO:0000256" key="2">
    <source>
        <dbReference type="ARBA" id="ARBA00010617"/>
    </source>
</evidence>
<keyword evidence="7 9" id="KW-0503">Monooxygenase</keyword>
<comment type="similarity">
    <text evidence="2 9">Belongs to the cytochrome P450 family.</text>
</comment>
<dbReference type="GO" id="GO:0016705">
    <property type="term" value="F:oxidoreductase activity, acting on paired donors, with incorporation or reduction of molecular oxygen"/>
    <property type="evidence" value="ECO:0007669"/>
    <property type="project" value="InterPro"/>
</dbReference>
<dbReference type="OrthoDB" id="1470350at2759"/>
<evidence type="ECO:0000313" key="11">
    <source>
        <dbReference type="Proteomes" id="UP001153620"/>
    </source>
</evidence>
<dbReference type="Proteomes" id="UP001153620">
    <property type="component" value="Chromosome 3"/>
</dbReference>
<dbReference type="EMBL" id="OU895879">
    <property type="protein sequence ID" value="CAG9807506.1"/>
    <property type="molecule type" value="Genomic_DNA"/>
</dbReference>
<dbReference type="GO" id="GO:0004497">
    <property type="term" value="F:monooxygenase activity"/>
    <property type="evidence" value="ECO:0007669"/>
    <property type="project" value="UniProtKB-KW"/>
</dbReference>
<dbReference type="GO" id="GO:0005506">
    <property type="term" value="F:iron ion binding"/>
    <property type="evidence" value="ECO:0007669"/>
    <property type="project" value="InterPro"/>
</dbReference>
<dbReference type="AlphaFoldDB" id="A0A9N9S0T3"/>
<evidence type="ECO:0000256" key="7">
    <source>
        <dbReference type="ARBA" id="ARBA00023033"/>
    </source>
</evidence>
<reference evidence="10" key="2">
    <citation type="submission" date="2022-10" db="EMBL/GenBank/DDBJ databases">
        <authorList>
            <consortium name="ENA_rothamsted_submissions"/>
            <consortium name="culmorum"/>
            <person name="King R."/>
        </authorList>
    </citation>
    <scope>NUCLEOTIDE SEQUENCE</scope>
</reference>
<dbReference type="PROSITE" id="PS00086">
    <property type="entry name" value="CYTOCHROME_P450"/>
    <property type="match status" value="1"/>
</dbReference>
<evidence type="ECO:0000256" key="6">
    <source>
        <dbReference type="ARBA" id="ARBA00023004"/>
    </source>
</evidence>
<sequence length="472" mass="55657">MYWAVILGLLAIIAIFGVKIVKRAVKKWIPKDLDKFFRSIDRLSSEKIFKVKFLHKDMYFVQDPDLIHKVLTSEVCMEKPRMIYKFFGLNDGLLCCGYKQWRRDRKNFSSSFNNVMVSCFVPIFCRIADRMICKIKMNDYSQKEVDMIHFTERCTISMILATSFNIFPEDIASPDEEIGRVAEAVKITSFMLSERFKKFVMFFDTVFKRTEQYRQQNEIRDSLYDLFHKILDEKTKNGNNNEEQQPSFFQNIFYNKVMTFKNEMTEDQIKDSIFTVIGAGFETTGTASAHCILFLAMHPEIQEKVHQEIMSVFPSDDIEITYDTLSELSYLENVMKESLRLGPTVHSIAREAMDNFEISPGKVIKRGSIFCINIYGLHHRKDLWGEDAELFNPDRFLPEYFDGKQQYFIPFSIGRRNCLGYRYAYTSFKVMMVKLLRNFKFTTNLKLNEIKFNRQIALKLMGKHLVMIEKRH</sequence>
<comment type="cofactor">
    <cofactor evidence="1 8">
        <name>heme</name>
        <dbReference type="ChEBI" id="CHEBI:30413"/>
    </cofactor>
</comment>
<name>A0A9N9S0T3_9DIPT</name>
<evidence type="ECO:0000256" key="3">
    <source>
        <dbReference type="ARBA" id="ARBA00022617"/>
    </source>
</evidence>
<accession>A0A9N9S0T3</accession>
<keyword evidence="11" id="KW-1185">Reference proteome</keyword>
<dbReference type="InterPro" id="IPR002401">
    <property type="entry name" value="Cyt_P450_E_grp-I"/>
</dbReference>
<dbReference type="Pfam" id="PF00067">
    <property type="entry name" value="p450"/>
    <property type="match status" value="1"/>
</dbReference>
<dbReference type="PANTHER" id="PTHR24291:SF50">
    <property type="entry name" value="BIFUNCTIONAL ALBAFLAVENONE MONOOXYGENASE_TERPENE SYNTHASE"/>
    <property type="match status" value="1"/>
</dbReference>
<evidence type="ECO:0008006" key="12">
    <source>
        <dbReference type="Google" id="ProtNLM"/>
    </source>
</evidence>
<evidence type="ECO:0000313" key="10">
    <source>
        <dbReference type="EMBL" id="CAG9807506.1"/>
    </source>
</evidence>
<dbReference type="InterPro" id="IPR050196">
    <property type="entry name" value="Cytochrome_P450_Monoox"/>
</dbReference>
<dbReference type="InterPro" id="IPR036396">
    <property type="entry name" value="Cyt_P450_sf"/>
</dbReference>
<dbReference type="GO" id="GO:0020037">
    <property type="term" value="F:heme binding"/>
    <property type="evidence" value="ECO:0007669"/>
    <property type="project" value="InterPro"/>
</dbReference>
<evidence type="ECO:0000256" key="8">
    <source>
        <dbReference type="PIRSR" id="PIRSR602401-1"/>
    </source>
</evidence>
<dbReference type="PRINTS" id="PR00385">
    <property type="entry name" value="P450"/>
</dbReference>
<proteinExistence type="inferred from homology"/>